<protein>
    <submittedName>
        <fullName evidence="2">Uncharacterized protein</fullName>
    </submittedName>
</protein>
<feature type="compositionally biased region" description="Polar residues" evidence="1">
    <location>
        <begin position="1824"/>
        <end position="1837"/>
    </location>
</feature>
<feature type="region of interest" description="Disordered" evidence="1">
    <location>
        <begin position="1056"/>
        <end position="1082"/>
    </location>
</feature>
<feature type="region of interest" description="Disordered" evidence="1">
    <location>
        <begin position="2946"/>
        <end position="2973"/>
    </location>
</feature>
<feature type="region of interest" description="Disordered" evidence="1">
    <location>
        <begin position="851"/>
        <end position="914"/>
    </location>
</feature>
<feature type="compositionally biased region" description="Basic and acidic residues" evidence="1">
    <location>
        <begin position="666"/>
        <end position="679"/>
    </location>
</feature>
<feature type="region of interest" description="Disordered" evidence="1">
    <location>
        <begin position="1"/>
        <end position="135"/>
    </location>
</feature>
<reference evidence="2" key="1">
    <citation type="journal article" date="2023" name="G3 (Bethesda)">
        <title>A reference genome for the long-term kleptoplast-retaining sea slug Elysia crispata morphotype clarki.</title>
        <authorList>
            <person name="Eastman K.E."/>
            <person name="Pendleton A.L."/>
            <person name="Shaikh M.A."/>
            <person name="Suttiyut T."/>
            <person name="Ogas R."/>
            <person name="Tomko P."/>
            <person name="Gavelis G."/>
            <person name="Widhalm J.R."/>
            <person name="Wisecaver J.H."/>
        </authorList>
    </citation>
    <scope>NUCLEOTIDE SEQUENCE</scope>
    <source>
        <strain evidence="2">ECLA1</strain>
    </source>
</reference>
<feature type="compositionally biased region" description="Basic and acidic residues" evidence="1">
    <location>
        <begin position="895"/>
        <end position="909"/>
    </location>
</feature>
<dbReference type="Proteomes" id="UP001283361">
    <property type="component" value="Unassembled WGS sequence"/>
</dbReference>
<feature type="region of interest" description="Disordered" evidence="1">
    <location>
        <begin position="1821"/>
        <end position="1849"/>
    </location>
</feature>
<feature type="region of interest" description="Disordered" evidence="1">
    <location>
        <begin position="665"/>
        <end position="744"/>
    </location>
</feature>
<proteinExistence type="predicted"/>
<feature type="region of interest" description="Disordered" evidence="1">
    <location>
        <begin position="1613"/>
        <end position="1646"/>
    </location>
</feature>
<evidence type="ECO:0000313" key="3">
    <source>
        <dbReference type="Proteomes" id="UP001283361"/>
    </source>
</evidence>
<feature type="region of interest" description="Disordered" evidence="1">
    <location>
        <begin position="1369"/>
        <end position="1394"/>
    </location>
</feature>
<feature type="compositionally biased region" description="Basic residues" evidence="1">
    <location>
        <begin position="2861"/>
        <end position="2875"/>
    </location>
</feature>
<feature type="compositionally biased region" description="Polar residues" evidence="1">
    <location>
        <begin position="1345"/>
        <end position="1356"/>
    </location>
</feature>
<organism evidence="2 3">
    <name type="scientific">Elysia crispata</name>
    <name type="common">lettuce slug</name>
    <dbReference type="NCBI Taxonomy" id="231223"/>
    <lineage>
        <taxon>Eukaryota</taxon>
        <taxon>Metazoa</taxon>
        <taxon>Spiralia</taxon>
        <taxon>Lophotrochozoa</taxon>
        <taxon>Mollusca</taxon>
        <taxon>Gastropoda</taxon>
        <taxon>Heterobranchia</taxon>
        <taxon>Euthyneura</taxon>
        <taxon>Panpulmonata</taxon>
        <taxon>Sacoglossa</taxon>
        <taxon>Placobranchoidea</taxon>
        <taxon>Plakobranchidae</taxon>
        <taxon>Elysia</taxon>
    </lineage>
</organism>
<feature type="region of interest" description="Disordered" evidence="1">
    <location>
        <begin position="2193"/>
        <end position="2274"/>
    </location>
</feature>
<feature type="region of interest" description="Disordered" evidence="1">
    <location>
        <begin position="818"/>
        <end position="839"/>
    </location>
</feature>
<feature type="compositionally biased region" description="Basic and acidic residues" evidence="1">
    <location>
        <begin position="2946"/>
        <end position="2962"/>
    </location>
</feature>
<feature type="compositionally biased region" description="Polar residues" evidence="1">
    <location>
        <begin position="256"/>
        <end position="266"/>
    </location>
</feature>
<name>A0AAE1EBY8_9GAST</name>
<feature type="compositionally biased region" description="Basic and acidic residues" evidence="1">
    <location>
        <begin position="1629"/>
        <end position="1640"/>
    </location>
</feature>
<gene>
    <name evidence="2" type="ORF">RRG08_027279</name>
</gene>
<evidence type="ECO:0000313" key="2">
    <source>
        <dbReference type="EMBL" id="KAK3801075.1"/>
    </source>
</evidence>
<feature type="compositionally biased region" description="Polar residues" evidence="1">
    <location>
        <begin position="284"/>
        <end position="299"/>
    </location>
</feature>
<feature type="compositionally biased region" description="Basic residues" evidence="1">
    <location>
        <begin position="856"/>
        <end position="882"/>
    </location>
</feature>
<feature type="region of interest" description="Disordered" evidence="1">
    <location>
        <begin position="1890"/>
        <end position="1910"/>
    </location>
</feature>
<feature type="compositionally biased region" description="Polar residues" evidence="1">
    <location>
        <begin position="1168"/>
        <end position="1178"/>
    </location>
</feature>
<feature type="compositionally biased region" description="Polar residues" evidence="1">
    <location>
        <begin position="2207"/>
        <end position="2216"/>
    </location>
</feature>
<feature type="region of interest" description="Disordered" evidence="1">
    <location>
        <begin position="2855"/>
        <end position="2898"/>
    </location>
</feature>
<feature type="compositionally biased region" description="Polar residues" evidence="1">
    <location>
        <begin position="2250"/>
        <end position="2265"/>
    </location>
</feature>
<dbReference type="EMBL" id="JAWDGP010000372">
    <property type="protein sequence ID" value="KAK3801075.1"/>
    <property type="molecule type" value="Genomic_DNA"/>
</dbReference>
<accession>A0AAE1EBY8</accession>
<feature type="region of interest" description="Disordered" evidence="1">
    <location>
        <begin position="220"/>
        <end position="322"/>
    </location>
</feature>
<evidence type="ECO:0000256" key="1">
    <source>
        <dbReference type="SAM" id="MobiDB-lite"/>
    </source>
</evidence>
<feature type="compositionally biased region" description="Polar residues" evidence="1">
    <location>
        <begin position="224"/>
        <end position="248"/>
    </location>
</feature>
<keyword evidence="3" id="KW-1185">Reference proteome</keyword>
<feature type="region of interest" description="Disordered" evidence="1">
    <location>
        <begin position="1327"/>
        <end position="1356"/>
    </location>
</feature>
<feature type="compositionally biased region" description="Polar residues" evidence="1">
    <location>
        <begin position="124"/>
        <end position="135"/>
    </location>
</feature>
<feature type="compositionally biased region" description="Low complexity" evidence="1">
    <location>
        <begin position="96"/>
        <end position="118"/>
    </location>
</feature>
<sequence>MSKGPIWDISQNKMVSASSSSASGEGIPDDYGAQSRPSADTAEHDTSIAVADAIVASRSAETIGVPRDQSRPSRARATRVGTPLMARRDGAGTGAGANRHAGSSALRGRGSSSAGNSAHCGAASQKNGNSRKSNSCTAQLERLRLDYKFEKPSCSAGVFPSMYEELLRSFEEDEVAEESVTAYHDQELALLMSEVFSDDDDKESPIPENLLYRIFAEGGHRTQPGLQPTQSGLEKYSPSTAASRSPACSKTDESYKTSATNFSNVTDAPHLMRPQPPSPPEDSANPSDSDISLPPSASVTAHAPFRPDEKVVMKQTEPSGGAGRAMVAVMKDSKLSCLSSADTSEVCAVENKEKDEGRSRNTFVSSHPVLTQMQEAAFRPSEQVIPGKDSKVTRLPDHPVCENVLSFGILAEAYKEPEETIFCDENISGFSDGMLTERTIHSKYSPPSASIPNNDRIRSDKRIPLPEEMLVAINRAIQLGKLTAVGASAQGDSDTPKTCTKERTANEIGQFNSLGTRDQFPPKSSKFPLVKKEPASSLEPFSYFKLSSCKTMLCKVKKLSDASIENASHMLPGIKPENSVYPELDRSECLILKSNTRGGPLYKKNLGATENEKFTSKGTAIGFETPLSTPPNSPIRSKAGITFSDPVATCVTDCNTNMAVSGGAEDAIHSTKNKERHSGDGGPSRAKQDKPGDVQEGKRATLISCSSTGAAGDEADIAGKERVNSSSAKATITGPKDKSSQNAKLKTSLNSHPSILLQPRGYLDFYTFLKSKKLVTKEVRKPKTKIFKLQRMMTDANGDTGSLPSLSDRQESEINTKPVFPRGREIPPGWKPGQHGSHPITRISAEYEMAAQNSMKSKRHVWKKTKLRRRVPPSKVKAHPLKKSASETSVTNSPRTEEQKTSRQPRQESSDDATLLANSNFERKRQFYEHQQRSKAAPGNGGGRLSKRSKQKRVTEQVKFLQTIDDICTAEDEADSEDEDHLALPPRYNDKKNYIASSLAKYYSDLLPSFGPVYEPAERNSSGTNLLGVRIARTSLHVPSTISLDRLRAIQPPSPLSTGWLSRSHHSNPNLPTSSAKWPDSPSDAAQIQILRKHPKKSYRATTDWISPSKAGVNSDYRQAWDQLRANYVEVKSSNQPVSGDVHNESVKKEAREDGKTGHGKAEKNVSQKKAGSKQVSNAKEKSANFKLKQVSRLPAPPARSEEDTWCYSVNAMLLKAKQVMADSQEHKKGTHRFPRHNSAAVVSPVIEQKATSSFLKTLLKQDAEEVRRNKAMSLANNEGGIKQQRDRIRNTVGSSIARKNFSPGRTANNSCNASCVSSTENCLFSKSPDSVDEDVKRPQRQVAEKSTTSMPKGSSSYYTALRIHKPLGLNQQGNRHSWKNERSPPKETVRQKTSGSNYILDQTLHYFEYPYITDNSIVPMYGDTNTNASSGDQYKADTKRNRVQGVRRVVGKDVFFIAREFQKLRNTTQIDDPYVKALWSKNDRGKSIIPQMNFVQSKMEYPYFSTNNNATKSRRTELLGRQLLNSPAVKRTFGLSSFNTCQNKSSPLPKNYGYENLNQGVLLECLLGIGLKTNSSKQFGVSGKSRTAVNLATAKAKADAAYEAFLTQSELTESREVENANGESVEGDGLHETPDDSYSKDNSSVENLSLSTKTCNREKINTCSEINTLFDNDVDRKCSMGTNNGRKNFIRHGRFPFGYHACARPASPLFVCAQKKKLEFSKKVWRTRQNPCIQDHFRRLDTARSCTHSSFTMEKEFLNSKRSGRTRLTNMLSSQTYQKTANDTDSNCYLRSAKHHFINQKNRCPLGNELKNSRLASLGNEANVGSKQASGSLTTSKESKHGRKTANQKKIAENVLEQGMASSHEIPSSFLGMMTRKYNARTEFLATDDHEPFDDKDENGSTSTGINNWGHGRYRSPMLSSELFPNVPLHEEETGGSKEGLTLICNEDIDDNGEAKFSEESTVSICKAELVEDYLNQDEHSSPDKKISNRGSKKALNFIGNENTNINDEGKWREESTVGSFKSALVEGAPIKDEYASPGPQIAIGAKMSPLSPTTNNCSLSCERSGFSESDGECVEENEKDSHQDCIGTDKSPDTNNIVENSAYQIEDSIVFDQIYAPKSEEGEGERCESFKGFDILDESRDFSNHVDPDYQYISVYDLCNRYSASSLEANGNHQPKEQLQGSIYSMTSSMTSVTLPPITGDNSERSTPSLSEMQSKLSRKLSRKDSASSGEAKYTSRISLLHNDESPSELSVNGTDRQMSKPSCPSALSHRDYALSPTPSKAGCSCVTSVKSHSPPKFSTPTGDSPQKCQNLFPDQPLDNAPATAGKEEIQSPVFKIDSVRSRAANIVDNPREDVDSIGPPPPTPDERKLGLTCNCDYLKTNQADTFVWRTEKLLSGLNAVTTTCAYMPAVRLDDWHLARASATVLKVFYCSQETARPHQDCFDKGSCQLSKATAYTVFYRQDNKGIPACFYSVRWLEPGIYTLMNRDTIHDTKHLGVPKLGALLHHAVQPGTQPPRKEHYPLLVLGAPANTSETARRQANSAYFAALDRYRVSTLIDKLVGLTPWWTLNTHENTFIGPDKLSSRVTAQRYGAEEEFNFEDRCLREMLMKDADIPCVVDTFQSLALKSSSDAAPCQAVEASKEERDILRKARGQRKCEVSEQNLRPISGVLWGVSTTGIAAPICDFRNNKRESGSKGQRLPSIIINNNLFQRKKDNSDVWSCKEQISGKTKPNMDRAPLSWKQPVSGSDFLAVIGSTPLLERRCSFPHVKKPALHLSKPDIDTTDYTSFVQIPQEKRPRAGARKTLTSTRSKDVAGDHFSGWEWHQTVLPPPFPDTLRRRRWCRRFKKRRRTFNTTHRALGRGSRRRCRRHRSTSSSLKSYSSAPSASSSSSTSIDSLDDDAILLKAALKESSQQGQSSKQSRDVFTKFLFERNMPYEMKKIIKDRKQREKEEEETEKRILAGGADGDSNGGIPLLPVTSMAPHLSNPGEASSVLEYDMLSDADEVRELWAKCFPEVQYSKKKERWRKSKPTDRRKLFAKAAVSLGLGKF</sequence>
<feature type="compositionally biased region" description="Basic and acidic residues" evidence="1">
    <location>
        <begin position="1142"/>
        <end position="1166"/>
    </location>
</feature>
<feature type="compositionally biased region" description="Low complexity" evidence="1">
    <location>
        <begin position="2876"/>
        <end position="2898"/>
    </location>
</feature>
<comment type="caution">
    <text evidence="2">The sequence shown here is derived from an EMBL/GenBank/DDBJ whole genome shotgun (WGS) entry which is preliminary data.</text>
</comment>
<feature type="compositionally biased region" description="Basic and acidic residues" evidence="1">
    <location>
        <begin position="1379"/>
        <end position="1391"/>
    </location>
</feature>
<feature type="compositionally biased region" description="Polar residues" evidence="1">
    <location>
        <begin position="1056"/>
        <end position="1076"/>
    </location>
</feature>
<feature type="region of interest" description="Disordered" evidence="1">
    <location>
        <begin position="928"/>
        <end position="955"/>
    </location>
</feature>
<feature type="compositionally biased region" description="Basic and acidic residues" evidence="1">
    <location>
        <begin position="686"/>
        <end position="699"/>
    </location>
</feature>
<feature type="region of interest" description="Disordered" evidence="1">
    <location>
        <begin position="1132"/>
        <end position="1201"/>
    </location>
</feature>